<evidence type="ECO:0000313" key="1">
    <source>
        <dbReference type="EMBL" id="CDH51830.1"/>
    </source>
</evidence>
<dbReference type="Proteomes" id="UP000027586">
    <property type="component" value="Unassembled WGS sequence"/>
</dbReference>
<proteinExistence type="predicted"/>
<dbReference type="STRING" id="1263082.A0A068RQ22"/>
<reference evidence="1" key="1">
    <citation type="submission" date="2013-08" db="EMBL/GenBank/DDBJ databases">
        <title>Gene expansion shapes genome architecture in the human pathogen Lichtheimia corymbifera: an evolutionary genomics analysis in the ancient terrestrial Mucorales (Mucoromycotina).</title>
        <authorList>
            <person name="Schwartze V.U."/>
            <person name="Winter S."/>
            <person name="Shelest E."/>
            <person name="Marcet-Houben M."/>
            <person name="Horn F."/>
            <person name="Wehner S."/>
            <person name="Hoffmann K."/>
            <person name="Riege K."/>
            <person name="Sammeth M."/>
            <person name="Nowrousian M."/>
            <person name="Valiante V."/>
            <person name="Linde J."/>
            <person name="Jacobsen I.D."/>
            <person name="Marz M."/>
            <person name="Brakhage A.A."/>
            <person name="Gabaldon T."/>
            <person name="Bocker S."/>
            <person name="Voigt K."/>
        </authorList>
    </citation>
    <scope>NUCLEOTIDE SEQUENCE [LARGE SCALE GENOMIC DNA]</scope>
    <source>
        <strain evidence="1">FSU 9682</strain>
    </source>
</reference>
<comment type="caution">
    <text evidence="1">The sequence shown here is derived from an EMBL/GenBank/DDBJ whole genome shotgun (WGS) entry which is preliminary data.</text>
</comment>
<dbReference type="AlphaFoldDB" id="A0A068RQ22"/>
<protein>
    <submittedName>
        <fullName evidence="1">Uncharacterized protein</fullName>
    </submittedName>
</protein>
<dbReference type="VEuPathDB" id="FungiDB:LCOR_03384.1"/>
<sequence length="963" mass="110987">MEIDQLLSDDMDIDQSSLTPRFLPMVQDKIEERFRAVRMQFDSRITSIDIATLFPEDAMSQDNLKERIHRMMTYSWNVPDSELEQLLAIQKASHDQPSIYIRSWTLSAETLEALVANLTLHSSSHPLLRVWLEYLHQNPQRDIHIRYVGSTIRSANNRFLEDSKNISAFFGRFITALKDVDAMAYENAQLYEFYRMQISTNSQPDQRDIMEQVAIAFFGFENLMNSQIGGISFTYDPGLDAYNEFQQYQLSFFTMMNKNMNVNPDQFSDQLATWRQIIIEEGERLDQQCSSISPTLISMLQQQALPATVHDHVILALVGSDITRQDFKTATPFFVNSRSGVVVKTFLSRQAAWANGDKDFTLDRFQSTMFPFLDLFPWLDTINTKKAALRQLYEYFSVTKPLVVTGLGKNAASALFSNLLHHHGCGHRSEGFSYISTVALPRICYFVNDEWVETSDTDDPPAEDAFIAIGHMHPGYENYGERSVALIELMDVAWTVTLLVSEIALGVLLNNPSLSRHQIIQNVWPLVDPQSSSADKRLLHLYSRVASLKEDYQCFYRDKIQQQPKSTRSVDHDLLSTAACARMASYGFAQGAPHSETRSKQVQSIWRMNMPALHMHIQRADKDRWHEWAISLQEGISYFASAERHVGMSTHHPLWNCLRPFMPADSTADWLNDEENLTSACIKWGAKMKLHLPHDHFSSTNQKRRIAIRWQSDDTTLYAYMPENHKRIVTLSATHPLLIRWKDGDDDVNVLIRFKAKSHSQVDTRQHYRIEFEKTGIYLYKIDEQVHTFHFTMGDINADPAVRRLWRHEMREQGHVIDDGKEPEPISVGLPAFTAVTKANNRPKVINPNDALWLLKDFIDKQSPQHLNFHLAPPDLGSLVTGYDSFQQSFADFLHSNHEQHPYNQWWLAKIADESMKKEAKNIAANLLHLYPKSIKGNFRTFKKRYPNDHSNQKQCITIAIKQ</sequence>
<organism evidence="1 2">
    <name type="scientific">Lichtheimia corymbifera JMRC:FSU:9682</name>
    <dbReference type="NCBI Taxonomy" id="1263082"/>
    <lineage>
        <taxon>Eukaryota</taxon>
        <taxon>Fungi</taxon>
        <taxon>Fungi incertae sedis</taxon>
        <taxon>Mucoromycota</taxon>
        <taxon>Mucoromycotina</taxon>
        <taxon>Mucoromycetes</taxon>
        <taxon>Mucorales</taxon>
        <taxon>Lichtheimiaceae</taxon>
        <taxon>Lichtheimia</taxon>
    </lineage>
</organism>
<dbReference type="EMBL" id="CBTN010000011">
    <property type="protein sequence ID" value="CDH51830.1"/>
    <property type="molecule type" value="Genomic_DNA"/>
</dbReference>
<name>A0A068RQ22_9FUNG</name>
<gene>
    <name evidence="1" type="ORF">LCOR_03384.1</name>
</gene>
<evidence type="ECO:0000313" key="2">
    <source>
        <dbReference type="Proteomes" id="UP000027586"/>
    </source>
</evidence>
<accession>A0A068RQ22</accession>
<dbReference type="OrthoDB" id="2257144at2759"/>
<keyword evidence="2" id="KW-1185">Reference proteome</keyword>